<reference evidence="1 2" key="1">
    <citation type="journal article" date="2022" name="bioRxiv">
        <title>The genome of the oomycete Peronosclerospora sorghi, a cosmopolitan pathogen of maize and sorghum, is inflated with dispersed pseudogenes.</title>
        <authorList>
            <person name="Fletcher K."/>
            <person name="Martin F."/>
            <person name="Isakeit T."/>
            <person name="Cavanaugh K."/>
            <person name="Magill C."/>
            <person name="Michelmore R."/>
        </authorList>
    </citation>
    <scope>NUCLEOTIDE SEQUENCE [LARGE SCALE GENOMIC DNA]</scope>
    <source>
        <strain evidence="1">P6</strain>
    </source>
</reference>
<gene>
    <name evidence="1" type="ORF">PsorP6_008429</name>
</gene>
<dbReference type="Proteomes" id="UP001163321">
    <property type="component" value="Chromosome 3"/>
</dbReference>
<proteinExistence type="predicted"/>
<comment type="caution">
    <text evidence="1">The sequence shown here is derived from an EMBL/GenBank/DDBJ whole genome shotgun (WGS) entry which is preliminary data.</text>
</comment>
<name>A0ACC0WCV2_9STRA</name>
<keyword evidence="2" id="KW-1185">Reference proteome</keyword>
<sequence>MITSELPFTGPVSNSQPFLFPAFAVPRRQQSLSDYSPHAIFVTEPLQHKLQQAANQSQHHPMRAFSRNIDPKLPSLEGLLKQMHTTSQTDSAATLPQQSRLSCEPCSLTPVPSLRTVISPSMFTNVQDVRTIPMTSLPSVTVSPQAYPQSTSSPSPTFPTKWGDATPAQQLLAFPTNFQASPSGQRTYRSRTSKYCKIEGCERVSQRNNLCHSHGGKRLCKEEGCSSKDRGNGFCIKHGGGKICSMVGCEKKARRKGLCTQHFRIADEHNLDIFVSSTQIAKQTGL</sequence>
<evidence type="ECO:0000313" key="1">
    <source>
        <dbReference type="EMBL" id="KAI9915919.1"/>
    </source>
</evidence>
<dbReference type="EMBL" id="CM047582">
    <property type="protein sequence ID" value="KAI9915919.1"/>
    <property type="molecule type" value="Genomic_DNA"/>
</dbReference>
<evidence type="ECO:0000313" key="2">
    <source>
        <dbReference type="Proteomes" id="UP001163321"/>
    </source>
</evidence>
<organism evidence="1 2">
    <name type="scientific">Peronosclerospora sorghi</name>
    <dbReference type="NCBI Taxonomy" id="230839"/>
    <lineage>
        <taxon>Eukaryota</taxon>
        <taxon>Sar</taxon>
        <taxon>Stramenopiles</taxon>
        <taxon>Oomycota</taxon>
        <taxon>Peronosporomycetes</taxon>
        <taxon>Peronosporales</taxon>
        <taxon>Peronosporaceae</taxon>
        <taxon>Peronosclerospora</taxon>
    </lineage>
</organism>
<protein>
    <submittedName>
        <fullName evidence="1">Uncharacterized protein</fullName>
    </submittedName>
</protein>
<accession>A0ACC0WCV2</accession>